<dbReference type="AlphaFoldDB" id="A0A392U2G8"/>
<sequence>VHRGGSYNWLVYLSVNAIRTMVHSPPYATTPSTYNCRNRLKHHRQSQLVMSR</sequence>
<organism evidence="1 2">
    <name type="scientific">Trifolium medium</name>
    <dbReference type="NCBI Taxonomy" id="97028"/>
    <lineage>
        <taxon>Eukaryota</taxon>
        <taxon>Viridiplantae</taxon>
        <taxon>Streptophyta</taxon>
        <taxon>Embryophyta</taxon>
        <taxon>Tracheophyta</taxon>
        <taxon>Spermatophyta</taxon>
        <taxon>Magnoliopsida</taxon>
        <taxon>eudicotyledons</taxon>
        <taxon>Gunneridae</taxon>
        <taxon>Pentapetalae</taxon>
        <taxon>rosids</taxon>
        <taxon>fabids</taxon>
        <taxon>Fabales</taxon>
        <taxon>Fabaceae</taxon>
        <taxon>Papilionoideae</taxon>
        <taxon>50 kb inversion clade</taxon>
        <taxon>NPAAA clade</taxon>
        <taxon>Hologalegina</taxon>
        <taxon>IRL clade</taxon>
        <taxon>Trifolieae</taxon>
        <taxon>Trifolium</taxon>
    </lineage>
</organism>
<accession>A0A392U2G8</accession>
<evidence type="ECO:0000313" key="1">
    <source>
        <dbReference type="EMBL" id="MCI67589.1"/>
    </source>
</evidence>
<dbReference type="EMBL" id="LXQA010720044">
    <property type="protein sequence ID" value="MCI67589.1"/>
    <property type="molecule type" value="Genomic_DNA"/>
</dbReference>
<comment type="caution">
    <text evidence="1">The sequence shown here is derived from an EMBL/GenBank/DDBJ whole genome shotgun (WGS) entry which is preliminary data.</text>
</comment>
<name>A0A392U2G8_9FABA</name>
<reference evidence="1 2" key="1">
    <citation type="journal article" date="2018" name="Front. Plant Sci.">
        <title>Red Clover (Trifolium pratense) and Zigzag Clover (T. medium) - A Picture of Genomic Similarities and Differences.</title>
        <authorList>
            <person name="Dluhosova J."/>
            <person name="Istvanek J."/>
            <person name="Nedelnik J."/>
            <person name="Repkova J."/>
        </authorList>
    </citation>
    <scope>NUCLEOTIDE SEQUENCE [LARGE SCALE GENOMIC DNA]</scope>
    <source>
        <strain evidence="2">cv. 10/8</strain>
        <tissue evidence="1">Leaf</tissue>
    </source>
</reference>
<feature type="non-terminal residue" evidence="1">
    <location>
        <position position="1"/>
    </location>
</feature>
<evidence type="ECO:0000313" key="2">
    <source>
        <dbReference type="Proteomes" id="UP000265520"/>
    </source>
</evidence>
<proteinExistence type="predicted"/>
<dbReference type="Proteomes" id="UP000265520">
    <property type="component" value="Unassembled WGS sequence"/>
</dbReference>
<protein>
    <submittedName>
        <fullName evidence="1">Uncharacterized protein</fullName>
    </submittedName>
</protein>
<keyword evidence="2" id="KW-1185">Reference proteome</keyword>